<proteinExistence type="predicted"/>
<dbReference type="SMART" id="SM00355">
    <property type="entry name" value="ZnF_C2H2"/>
    <property type="match status" value="2"/>
</dbReference>
<evidence type="ECO:0000313" key="4">
    <source>
        <dbReference type="Proteomes" id="UP000838412"/>
    </source>
</evidence>
<evidence type="ECO:0000259" key="2">
    <source>
        <dbReference type="SMART" id="SM00355"/>
    </source>
</evidence>
<sequence length="354" mass="39521">MDLPESVVCSHCNTRVYRQWPLDHVQQELLGETTCSPCSDLVRTVTDLLCALHLYGHLKTPVVSITCSRCGFQTGSVEKFVEHLQVRCEEDMFSCEAVAPEQDTAAPAQDTAAPASHEQSSFKYRVSYQPNSTGNEKGEGGSCEEAAGTSSQGQKMGDWDGQQFQHMMSTLLTDTSGNGRQKISSEHNTGGHSKVTIDMASVCEEDEDETSMGLIMECEGIKEEHDTSQSVEANNTASQELEDFSGVKNVKRLKTKVKNDWENDEDLEANGRKSKTKKVNTSEAKKQQLQDYSNQEREDLEAHMLESFGEVELGQQGTHKCRYCDFTSRWQKDLILHERHHSGTNLSFVVSKCM</sequence>
<feature type="domain" description="C2H2-type" evidence="2">
    <location>
        <begin position="65"/>
        <end position="85"/>
    </location>
</feature>
<feature type="region of interest" description="Disordered" evidence="1">
    <location>
        <begin position="173"/>
        <end position="193"/>
    </location>
</feature>
<feature type="compositionally biased region" description="Polar residues" evidence="1">
    <location>
        <begin position="228"/>
        <end position="239"/>
    </location>
</feature>
<evidence type="ECO:0000313" key="3">
    <source>
        <dbReference type="EMBL" id="CAH1248738.1"/>
    </source>
</evidence>
<dbReference type="InterPro" id="IPR013087">
    <property type="entry name" value="Znf_C2H2_type"/>
</dbReference>
<evidence type="ECO:0000256" key="1">
    <source>
        <dbReference type="SAM" id="MobiDB-lite"/>
    </source>
</evidence>
<feature type="region of interest" description="Disordered" evidence="1">
    <location>
        <begin position="264"/>
        <end position="294"/>
    </location>
</feature>
<feature type="domain" description="C2H2-type" evidence="2">
    <location>
        <begin position="319"/>
        <end position="341"/>
    </location>
</feature>
<accession>A0A8K0EFA2</accession>
<dbReference type="Proteomes" id="UP000838412">
    <property type="component" value="Chromosome 17"/>
</dbReference>
<protein>
    <submittedName>
        <fullName evidence="3">Hypp8369 protein</fullName>
    </submittedName>
</protein>
<gene>
    <name evidence="3" type="primary">Hypp8369</name>
    <name evidence="3" type="ORF">BLAG_LOCUS10043</name>
</gene>
<name>A0A8K0EFA2_BRALA</name>
<keyword evidence="4" id="KW-1185">Reference proteome</keyword>
<feature type="region of interest" description="Disordered" evidence="1">
    <location>
        <begin position="101"/>
        <end position="159"/>
    </location>
</feature>
<feature type="compositionally biased region" description="Polar residues" evidence="1">
    <location>
        <begin position="117"/>
        <end position="135"/>
    </location>
</feature>
<feature type="compositionally biased region" description="Basic and acidic residues" evidence="1">
    <location>
        <begin position="283"/>
        <end position="294"/>
    </location>
</feature>
<dbReference type="OrthoDB" id="10155264at2759"/>
<feature type="region of interest" description="Disordered" evidence="1">
    <location>
        <begin position="223"/>
        <end position="243"/>
    </location>
</feature>
<reference evidence="3" key="1">
    <citation type="submission" date="2022-01" db="EMBL/GenBank/DDBJ databases">
        <authorList>
            <person name="Braso-Vives M."/>
        </authorList>
    </citation>
    <scope>NUCLEOTIDE SEQUENCE</scope>
</reference>
<dbReference type="EMBL" id="OV696702">
    <property type="protein sequence ID" value="CAH1248738.1"/>
    <property type="molecule type" value="Genomic_DNA"/>
</dbReference>
<dbReference type="AlphaFoldDB" id="A0A8K0EFA2"/>
<organism evidence="3 4">
    <name type="scientific">Branchiostoma lanceolatum</name>
    <name type="common">Common lancelet</name>
    <name type="synonym">Amphioxus lanceolatum</name>
    <dbReference type="NCBI Taxonomy" id="7740"/>
    <lineage>
        <taxon>Eukaryota</taxon>
        <taxon>Metazoa</taxon>
        <taxon>Chordata</taxon>
        <taxon>Cephalochordata</taxon>
        <taxon>Leptocardii</taxon>
        <taxon>Amphioxiformes</taxon>
        <taxon>Branchiostomatidae</taxon>
        <taxon>Branchiostoma</taxon>
    </lineage>
</organism>
<feature type="compositionally biased region" description="Low complexity" evidence="1">
    <location>
        <begin position="102"/>
        <end position="115"/>
    </location>
</feature>
<feature type="compositionally biased region" description="Polar residues" evidence="1">
    <location>
        <begin position="173"/>
        <end position="191"/>
    </location>
</feature>